<dbReference type="PANTHER" id="PTHR34310">
    <property type="entry name" value="DUF427 DOMAIN PROTEIN (AFU_ORTHOLOGUE AFUA_3G02220)"/>
    <property type="match status" value="1"/>
</dbReference>
<dbReference type="InterPro" id="IPR007361">
    <property type="entry name" value="DUF427"/>
</dbReference>
<dbReference type="InterPro" id="IPR038694">
    <property type="entry name" value="DUF427_sf"/>
</dbReference>
<gene>
    <name evidence="2" type="ORF">H4W31_001093</name>
</gene>
<dbReference type="PANTHER" id="PTHR34310:SF9">
    <property type="entry name" value="BLR5716 PROTEIN"/>
    <property type="match status" value="1"/>
</dbReference>
<evidence type="ECO:0000313" key="3">
    <source>
        <dbReference type="Proteomes" id="UP000649753"/>
    </source>
</evidence>
<sequence length="255" mass="29848">MNDYPRTIVPIDHVEPAARRIRAVLNGEMVLDTRNARYVWEWPHYPHYYIPFVDVNQEMLVDEQDVEQYSRGTARQYGLRVGDTYHPGVVRVHTEKSIEGLPDMVRFEWDALDAWFEEDEEVFVHPRDPYTRVEALRSTRHVRVELDGTLLAETRSPVLVFETGVPVRYYLNRTEVDLGRLTATDTITACPYKGRTSNYWSVRTDGTTHQDVAWAYDFPSHVLQPIAGMVCFFNERTDLIVDGERLTRPQTRWSR</sequence>
<feature type="domain" description="DUF427" evidence="1">
    <location>
        <begin position="21"/>
        <end position="96"/>
    </location>
</feature>
<dbReference type="RefSeq" id="WP_192765638.1">
    <property type="nucleotide sequence ID" value="NZ_JADBEB010000001.1"/>
</dbReference>
<organism evidence="2 3">
    <name type="scientific">Plantactinospora soyae</name>
    <dbReference type="NCBI Taxonomy" id="1544732"/>
    <lineage>
        <taxon>Bacteria</taxon>
        <taxon>Bacillati</taxon>
        <taxon>Actinomycetota</taxon>
        <taxon>Actinomycetes</taxon>
        <taxon>Micromonosporales</taxon>
        <taxon>Micromonosporaceae</taxon>
        <taxon>Plantactinospora</taxon>
    </lineage>
</organism>
<reference evidence="2" key="1">
    <citation type="submission" date="2020-10" db="EMBL/GenBank/DDBJ databases">
        <title>Sequencing the genomes of 1000 actinobacteria strains.</title>
        <authorList>
            <person name="Klenk H.-P."/>
        </authorList>
    </citation>
    <scope>NUCLEOTIDE SEQUENCE</scope>
    <source>
        <strain evidence="2">DSM 46832</strain>
    </source>
</reference>
<proteinExistence type="predicted"/>
<dbReference type="Pfam" id="PF04248">
    <property type="entry name" value="NTP_transf_9"/>
    <property type="match status" value="2"/>
</dbReference>
<dbReference type="AlphaFoldDB" id="A0A927M6N3"/>
<accession>A0A927M6N3</accession>
<evidence type="ECO:0000259" key="1">
    <source>
        <dbReference type="Pfam" id="PF04248"/>
    </source>
</evidence>
<protein>
    <submittedName>
        <fullName evidence="2">Uncharacterized protein (DUF427 family)</fullName>
    </submittedName>
</protein>
<dbReference type="Proteomes" id="UP000649753">
    <property type="component" value="Unassembled WGS sequence"/>
</dbReference>
<comment type="caution">
    <text evidence="2">The sequence shown here is derived from an EMBL/GenBank/DDBJ whole genome shotgun (WGS) entry which is preliminary data.</text>
</comment>
<dbReference type="EMBL" id="JADBEB010000001">
    <property type="protein sequence ID" value="MBE1485455.1"/>
    <property type="molecule type" value="Genomic_DNA"/>
</dbReference>
<name>A0A927M6N3_9ACTN</name>
<feature type="domain" description="DUF427" evidence="1">
    <location>
        <begin position="142"/>
        <end position="235"/>
    </location>
</feature>
<evidence type="ECO:0000313" key="2">
    <source>
        <dbReference type="EMBL" id="MBE1485455.1"/>
    </source>
</evidence>
<dbReference type="Gene3D" id="2.170.150.40">
    <property type="entry name" value="Domain of unknown function (DUF427)"/>
    <property type="match status" value="2"/>
</dbReference>
<keyword evidence="3" id="KW-1185">Reference proteome</keyword>